<organism evidence="8 9">
    <name type="scientific">Aulographum hederae CBS 113979</name>
    <dbReference type="NCBI Taxonomy" id="1176131"/>
    <lineage>
        <taxon>Eukaryota</taxon>
        <taxon>Fungi</taxon>
        <taxon>Dikarya</taxon>
        <taxon>Ascomycota</taxon>
        <taxon>Pezizomycotina</taxon>
        <taxon>Dothideomycetes</taxon>
        <taxon>Pleosporomycetidae</taxon>
        <taxon>Aulographales</taxon>
        <taxon>Aulographaceae</taxon>
    </lineage>
</organism>
<dbReference type="EMBL" id="ML977146">
    <property type="protein sequence ID" value="KAF1989096.1"/>
    <property type="molecule type" value="Genomic_DNA"/>
</dbReference>
<dbReference type="PANTHER" id="PTHR34142">
    <property type="entry name" value="ENDO-BETA-1,4-GLUCANASE A"/>
    <property type="match status" value="1"/>
</dbReference>
<evidence type="ECO:0000256" key="1">
    <source>
        <dbReference type="ARBA" id="ARBA00000966"/>
    </source>
</evidence>
<evidence type="ECO:0000259" key="7">
    <source>
        <dbReference type="Pfam" id="PF00150"/>
    </source>
</evidence>
<dbReference type="AlphaFoldDB" id="A0A6G1H798"/>
<reference evidence="8" key="1">
    <citation type="journal article" date="2020" name="Stud. Mycol.">
        <title>101 Dothideomycetes genomes: a test case for predicting lifestyles and emergence of pathogens.</title>
        <authorList>
            <person name="Haridas S."/>
            <person name="Albert R."/>
            <person name="Binder M."/>
            <person name="Bloem J."/>
            <person name="Labutti K."/>
            <person name="Salamov A."/>
            <person name="Andreopoulos B."/>
            <person name="Baker S."/>
            <person name="Barry K."/>
            <person name="Bills G."/>
            <person name="Bluhm B."/>
            <person name="Cannon C."/>
            <person name="Castanera R."/>
            <person name="Culley D."/>
            <person name="Daum C."/>
            <person name="Ezra D."/>
            <person name="Gonzalez J."/>
            <person name="Henrissat B."/>
            <person name="Kuo A."/>
            <person name="Liang C."/>
            <person name="Lipzen A."/>
            <person name="Lutzoni F."/>
            <person name="Magnuson J."/>
            <person name="Mondo S."/>
            <person name="Nolan M."/>
            <person name="Ohm R."/>
            <person name="Pangilinan J."/>
            <person name="Park H.-J."/>
            <person name="Ramirez L."/>
            <person name="Alfaro M."/>
            <person name="Sun H."/>
            <person name="Tritt A."/>
            <person name="Yoshinaga Y."/>
            <person name="Zwiers L.-H."/>
            <person name="Turgeon B."/>
            <person name="Goodwin S."/>
            <person name="Spatafora J."/>
            <person name="Crous P."/>
            <person name="Grigoriev I."/>
        </authorList>
    </citation>
    <scope>NUCLEOTIDE SEQUENCE</scope>
    <source>
        <strain evidence="8">CBS 113979</strain>
    </source>
</reference>
<evidence type="ECO:0000256" key="5">
    <source>
        <dbReference type="ARBA" id="ARBA00023295"/>
    </source>
</evidence>
<evidence type="ECO:0000313" key="8">
    <source>
        <dbReference type="EMBL" id="KAF1989096.1"/>
    </source>
</evidence>
<proteinExistence type="inferred from homology"/>
<dbReference type="SUPFAM" id="SSF51445">
    <property type="entry name" value="(Trans)glycosidases"/>
    <property type="match status" value="1"/>
</dbReference>
<dbReference type="InterPro" id="IPR017853">
    <property type="entry name" value="GH"/>
</dbReference>
<evidence type="ECO:0000256" key="4">
    <source>
        <dbReference type="ARBA" id="ARBA00022801"/>
    </source>
</evidence>
<evidence type="ECO:0000256" key="2">
    <source>
        <dbReference type="ARBA" id="ARBA00005641"/>
    </source>
</evidence>
<dbReference type="Gene3D" id="3.20.20.80">
    <property type="entry name" value="Glycosidases"/>
    <property type="match status" value="1"/>
</dbReference>
<dbReference type="Proteomes" id="UP000800041">
    <property type="component" value="Unassembled WGS sequence"/>
</dbReference>
<keyword evidence="9" id="KW-1185">Reference proteome</keyword>
<accession>A0A6G1H798</accession>
<dbReference type="Pfam" id="PF00150">
    <property type="entry name" value="Cellulase"/>
    <property type="match status" value="1"/>
</dbReference>
<protein>
    <recommendedName>
        <fullName evidence="3">cellulase</fullName>
        <ecNumber evidence="3">3.2.1.4</ecNumber>
    </recommendedName>
</protein>
<keyword evidence="4 6" id="KW-0378">Hydrolase</keyword>
<dbReference type="PANTHER" id="PTHR34142:SF1">
    <property type="entry name" value="GLYCOSIDE HYDROLASE FAMILY 5 DOMAIN-CONTAINING PROTEIN"/>
    <property type="match status" value="1"/>
</dbReference>
<feature type="domain" description="Glycoside hydrolase family 5" evidence="7">
    <location>
        <begin position="7"/>
        <end position="253"/>
    </location>
</feature>
<evidence type="ECO:0000256" key="6">
    <source>
        <dbReference type="RuleBase" id="RU361153"/>
    </source>
</evidence>
<keyword evidence="5 6" id="KW-0326">Glycosidase</keyword>
<dbReference type="GO" id="GO:0009251">
    <property type="term" value="P:glucan catabolic process"/>
    <property type="evidence" value="ECO:0007669"/>
    <property type="project" value="TreeGrafter"/>
</dbReference>
<comment type="similarity">
    <text evidence="2 6">Belongs to the glycosyl hydrolase 5 (cellulase A) family.</text>
</comment>
<evidence type="ECO:0000313" key="9">
    <source>
        <dbReference type="Proteomes" id="UP000800041"/>
    </source>
</evidence>
<evidence type="ECO:0000256" key="3">
    <source>
        <dbReference type="ARBA" id="ARBA00012601"/>
    </source>
</evidence>
<dbReference type="GO" id="GO:0008810">
    <property type="term" value="F:cellulase activity"/>
    <property type="evidence" value="ECO:0007669"/>
    <property type="project" value="UniProtKB-EC"/>
</dbReference>
<comment type="catalytic activity">
    <reaction evidence="1">
        <text>Endohydrolysis of (1-&gt;4)-beta-D-glucosidic linkages in cellulose, lichenin and cereal beta-D-glucans.</text>
        <dbReference type="EC" id="3.2.1.4"/>
    </reaction>
</comment>
<dbReference type="OrthoDB" id="5823761at2759"/>
<gene>
    <name evidence="8" type="ORF">K402DRAFT_391252</name>
</gene>
<sequence>MKDYVWPNLTTIDTFIAKGMNSFRINVLMERMTEGSMSAPFNKAYMKNMTETIEYITNRGAYAMFNPHNYGRFNEEIITDVDGFKDWWKRVASQYVNNTKVMFDTMNEFHTMDQSLVVKLNQAAIDGIRAAGATSQWITPEGNAWSGAWSWTKSSENGATMGSLTDPSNKLIYQMHQYLDTDSSGTKAECASATIGEERLVDATNWLREQKKVALIGEYAAADNPTCKQAVDGMMKYMVKNSDVWKGAMWWAAGPWWGKQYFANMEPTDGDAFRYALPGLTAAANIAV</sequence>
<dbReference type="InterPro" id="IPR001547">
    <property type="entry name" value="Glyco_hydro_5"/>
</dbReference>
<name>A0A6G1H798_9PEZI</name>
<dbReference type="EC" id="3.2.1.4" evidence="3"/>